<organism evidence="2 3">
    <name type="scientific">Leifsonia tongyongensis</name>
    <dbReference type="NCBI Taxonomy" id="1268043"/>
    <lineage>
        <taxon>Bacteria</taxon>
        <taxon>Bacillati</taxon>
        <taxon>Actinomycetota</taxon>
        <taxon>Actinomycetes</taxon>
        <taxon>Micrococcales</taxon>
        <taxon>Microbacteriaceae</taxon>
        <taxon>Leifsonia</taxon>
    </lineage>
</organism>
<dbReference type="Gene3D" id="3.40.960.10">
    <property type="entry name" value="VSR Endonuclease"/>
    <property type="match status" value="1"/>
</dbReference>
<dbReference type="InterPro" id="IPR011335">
    <property type="entry name" value="Restrct_endonuc-II-like"/>
</dbReference>
<gene>
    <name evidence="2" type="ORF">G3T36_18580</name>
</gene>
<keyword evidence="3" id="KW-1185">Reference proteome</keyword>
<dbReference type="Proteomes" id="UP000474967">
    <property type="component" value="Unassembled WGS sequence"/>
</dbReference>
<sequence>MRRPTPLPDRYEDAPFALRTALQEGLTVRRLQGRDLRRPFRGVRVHASAPDSLQARCAAYGQRMPVGGFFSCTTAALLHGIPLPLRFATDERIHVSVPHPARAPRVKGVVAHSVRIAEHELTTLADLPLSTPSRTWCELGALLDVASLVAAGDHLVHQAHGSTTVAGLAGALDAYPGSRGRTRLREALPLLHDRSESPQESVLRLMLLKAGLSRLSVNHEITTLSGHRFRADLAFAEERVLLEYQGDHHRERDQYRRDLTRTMRLQAEGWTVVQIGPDDLRLPEDLVSRIRSILGARTLTSIQSAVSPRTGRK</sequence>
<dbReference type="EMBL" id="JAAGWY010000005">
    <property type="protein sequence ID" value="NEN07867.1"/>
    <property type="molecule type" value="Genomic_DNA"/>
</dbReference>
<evidence type="ECO:0000313" key="2">
    <source>
        <dbReference type="EMBL" id="NEN07867.1"/>
    </source>
</evidence>
<evidence type="ECO:0000313" key="3">
    <source>
        <dbReference type="Proteomes" id="UP000474967"/>
    </source>
</evidence>
<dbReference type="Pfam" id="PF04480">
    <property type="entry name" value="DUF559"/>
    <property type="match status" value="1"/>
</dbReference>
<dbReference type="RefSeq" id="WP_163291350.1">
    <property type="nucleotide sequence ID" value="NZ_JAAGWY010000005.1"/>
</dbReference>
<protein>
    <submittedName>
        <fullName evidence="2">DUF559 domain-containing protein</fullName>
    </submittedName>
</protein>
<reference evidence="2 3" key="1">
    <citation type="journal article" date="2014" name="J. Microbiol.">
        <title>Diaminobutyricibacter tongyongensis gen. nov., sp. nov. and Homoserinibacter gongjuensis gen. nov., sp. nov. belong to the family Microbacteriaceae.</title>
        <authorList>
            <person name="Kim S.J."/>
            <person name="Ahn J.H."/>
            <person name="Weon H.Y."/>
            <person name="Hamada M."/>
            <person name="Suzuki K."/>
            <person name="Kwon S.W."/>
        </authorList>
    </citation>
    <scope>NUCLEOTIDE SEQUENCE [LARGE SCALE GENOMIC DNA]</scope>
    <source>
        <strain evidence="2 3">NBRC 108724</strain>
    </source>
</reference>
<comment type="caution">
    <text evidence="2">The sequence shown here is derived from an EMBL/GenBank/DDBJ whole genome shotgun (WGS) entry which is preliminary data.</text>
</comment>
<name>A0A6L9Y388_9MICO</name>
<accession>A0A6L9Y388</accession>
<dbReference type="AlphaFoldDB" id="A0A6L9Y388"/>
<dbReference type="SUPFAM" id="SSF52980">
    <property type="entry name" value="Restriction endonuclease-like"/>
    <property type="match status" value="1"/>
</dbReference>
<proteinExistence type="predicted"/>
<evidence type="ECO:0000259" key="1">
    <source>
        <dbReference type="Pfam" id="PF04480"/>
    </source>
</evidence>
<feature type="domain" description="DUF559" evidence="1">
    <location>
        <begin position="229"/>
        <end position="287"/>
    </location>
</feature>
<dbReference type="InterPro" id="IPR007569">
    <property type="entry name" value="DUF559"/>
</dbReference>